<organism evidence="1">
    <name type="scientific">marine sediment metagenome</name>
    <dbReference type="NCBI Taxonomy" id="412755"/>
    <lineage>
        <taxon>unclassified sequences</taxon>
        <taxon>metagenomes</taxon>
        <taxon>ecological metagenomes</taxon>
    </lineage>
</organism>
<sequence length="266" mass="27202">SIIVGNSVLDGGMSEGSIIIKGAERGVSSAPNGYGNIVANNNVQFSTEHLYKGITIRTSDCLVQGNYVENAINGIFCNVPNGVNITGNYIYNALKGIVVHADVTAVDLNTFSITSNVIRESGDPGTANGIGIQIDSERGTINRVVIFGNLIDVVEASGTANGIRIVYPENISNVTIENNLIHSVDKAISAGATGGTLTNVLTTGNIFDTIASTVVESGIYGGTGSKINNNIGFVTENGGTSAAIASGATIAHGCDITPTTVSVLPA</sequence>
<dbReference type="AlphaFoldDB" id="X0UKN2"/>
<evidence type="ECO:0000313" key="1">
    <source>
        <dbReference type="EMBL" id="GAG00913.1"/>
    </source>
</evidence>
<dbReference type="EMBL" id="BARS01026444">
    <property type="protein sequence ID" value="GAG00913.1"/>
    <property type="molecule type" value="Genomic_DNA"/>
</dbReference>
<dbReference type="InterPro" id="IPR011050">
    <property type="entry name" value="Pectin_lyase_fold/virulence"/>
</dbReference>
<reference evidence="1" key="1">
    <citation type="journal article" date="2014" name="Front. Microbiol.">
        <title>High frequency of phylogenetically diverse reductive dehalogenase-homologous genes in deep subseafloor sedimentary metagenomes.</title>
        <authorList>
            <person name="Kawai M."/>
            <person name="Futagami T."/>
            <person name="Toyoda A."/>
            <person name="Takaki Y."/>
            <person name="Nishi S."/>
            <person name="Hori S."/>
            <person name="Arai W."/>
            <person name="Tsubouchi T."/>
            <person name="Morono Y."/>
            <person name="Uchiyama I."/>
            <person name="Ito T."/>
            <person name="Fujiyama A."/>
            <person name="Inagaki F."/>
            <person name="Takami H."/>
        </authorList>
    </citation>
    <scope>NUCLEOTIDE SEQUENCE</scope>
    <source>
        <strain evidence="1">Expedition CK06-06</strain>
    </source>
</reference>
<dbReference type="SMART" id="SM00710">
    <property type="entry name" value="PbH1"/>
    <property type="match status" value="4"/>
</dbReference>
<comment type="caution">
    <text evidence="1">The sequence shown here is derived from an EMBL/GenBank/DDBJ whole genome shotgun (WGS) entry which is preliminary data.</text>
</comment>
<accession>X0UKN2</accession>
<name>X0UKN2_9ZZZZ</name>
<dbReference type="SUPFAM" id="SSF51126">
    <property type="entry name" value="Pectin lyase-like"/>
    <property type="match status" value="1"/>
</dbReference>
<proteinExistence type="predicted"/>
<dbReference type="InterPro" id="IPR006626">
    <property type="entry name" value="PbH1"/>
</dbReference>
<protein>
    <recommendedName>
        <fullName evidence="2">Right handed beta helix domain-containing protein</fullName>
    </recommendedName>
</protein>
<feature type="non-terminal residue" evidence="1">
    <location>
        <position position="1"/>
    </location>
</feature>
<gene>
    <name evidence="1" type="ORF">S01H1_41667</name>
</gene>
<feature type="non-terminal residue" evidence="1">
    <location>
        <position position="266"/>
    </location>
</feature>
<evidence type="ECO:0008006" key="2">
    <source>
        <dbReference type="Google" id="ProtNLM"/>
    </source>
</evidence>